<name>A0ACB8I193_CITSI</name>
<proteinExistence type="predicted"/>
<keyword evidence="2" id="KW-1185">Reference proteome</keyword>
<organism evidence="1 2">
    <name type="scientific">Citrus sinensis</name>
    <name type="common">Sweet orange</name>
    <name type="synonym">Citrus aurantium var. sinensis</name>
    <dbReference type="NCBI Taxonomy" id="2711"/>
    <lineage>
        <taxon>Eukaryota</taxon>
        <taxon>Viridiplantae</taxon>
        <taxon>Streptophyta</taxon>
        <taxon>Embryophyta</taxon>
        <taxon>Tracheophyta</taxon>
        <taxon>Spermatophyta</taxon>
        <taxon>Magnoliopsida</taxon>
        <taxon>eudicotyledons</taxon>
        <taxon>Gunneridae</taxon>
        <taxon>Pentapetalae</taxon>
        <taxon>rosids</taxon>
        <taxon>malvids</taxon>
        <taxon>Sapindales</taxon>
        <taxon>Rutaceae</taxon>
        <taxon>Aurantioideae</taxon>
        <taxon>Citrus</taxon>
    </lineage>
</organism>
<accession>A0ACB8I193</accession>
<comment type="caution">
    <text evidence="1">The sequence shown here is derived from an EMBL/GenBank/DDBJ whole genome shotgun (WGS) entry which is preliminary data.</text>
</comment>
<protein>
    <submittedName>
        <fullName evidence="1">Uncharacterized protein</fullName>
    </submittedName>
</protein>
<reference evidence="2" key="1">
    <citation type="journal article" date="2023" name="Hortic. Res.">
        <title>A chromosome-level phased genome enabling allele-level studies in sweet orange: a case study on citrus Huanglongbing tolerance.</title>
        <authorList>
            <person name="Wu B."/>
            <person name="Yu Q."/>
            <person name="Deng Z."/>
            <person name="Duan Y."/>
            <person name="Luo F."/>
            <person name="Gmitter F. Jr."/>
        </authorList>
    </citation>
    <scope>NUCLEOTIDE SEQUENCE [LARGE SCALE GENOMIC DNA]</scope>
    <source>
        <strain evidence="2">cv. Valencia</strain>
    </source>
</reference>
<dbReference type="Proteomes" id="UP000829398">
    <property type="component" value="Chromosome 9"/>
</dbReference>
<evidence type="ECO:0000313" key="2">
    <source>
        <dbReference type="Proteomes" id="UP000829398"/>
    </source>
</evidence>
<evidence type="ECO:0000313" key="1">
    <source>
        <dbReference type="EMBL" id="KAH9680800.1"/>
    </source>
</evidence>
<dbReference type="EMBL" id="CM039178">
    <property type="protein sequence ID" value="KAH9680800.1"/>
    <property type="molecule type" value="Genomic_DNA"/>
</dbReference>
<gene>
    <name evidence="1" type="ORF">KPL71_026691</name>
</gene>
<sequence>MQDKMQRMELGVNDKLAHIEETLSKLAKFFHKSKDAPSINNNIALSRPNREDKDGRRQQFQSRVAKLEFPRYAGNDPIEWFNRVDQFFEYQGTRRDLGNLHGGAMGEVWANRLRGLRWALSRVKQTGTLRDYQKEFERHGNRVQRWTQKALIGTFMGGLKPEISKEIRLFRPKTLKEAISLARMRYEQLQRQKRLMRSPIFSCSPPPQIFNNRASPAVPIKKLSWEEMQRQRAQGLCFNCNDKFTAGHKCTKAQLLILEAEDEENIPEEFAVTTELESEIREHVKPKITFYALTGWAAPQTIRVRARISLHKIVVLIDSGSTHNFINARLASVLQLPIQPTPAFSVRVANGEKVICQGKHEKKTHMPWHQLACKDYWRNILRCFRNLNTCHQQGKLITELHSKNELSLLIPFSSPVLLVKKKDGSWRFCTDYRALNEVTIKDRFPIPTVENMLDELHGTTYFTKFDLRTSYHQNVSELRGFIGLTGYYRKFVCRYGLLARPLTNLLKKGQFCWSKEAETTFKALKLARTQTPVLAMPNFNDVFIIETDASSGSIGPVLQQNGRPIAFMSQALGLAKKAWSTYAKEMLAVVEVVRMLRPYLLGQRFMIQTDQRSLKIISASVTLVKRLKVKHYNRRDFFSHYLSLTKHCQVTRHAKNNSLYGRPPPTIPIYPLGSSPAHEVDQALRTRDELLVQLKTNLAATANKMKQTTDKKRKEVEFQEGDMVYLKLHPYRQSFVFKHAHQKLASRFFGPYQVIQKISPVAYKLQLPEGAWIHPIFHASLFKKVVGDLPKSSTDLPPIDDEGILELEPDSVVDTRWLKRGGSIIEQSLICWKKLPLKEATWEDTAMIHQQFLTLTLEDKGSLRGG</sequence>